<reference evidence="1 2" key="1">
    <citation type="submission" date="2018-03" db="EMBL/GenBank/DDBJ databases">
        <title>Alkalicoccus saliphilus sp. nov., isolated from a mineral pool.</title>
        <authorList>
            <person name="Zhao B."/>
        </authorList>
    </citation>
    <scope>NUCLEOTIDE SEQUENCE [LARGE SCALE GENOMIC DNA]</scope>
    <source>
        <strain evidence="1 2">6AG</strain>
    </source>
</reference>
<proteinExistence type="predicted"/>
<protein>
    <submittedName>
        <fullName evidence="1">Uncharacterized protein</fullName>
    </submittedName>
</protein>
<gene>
    <name evidence="1" type="ORF">C6Y45_15845</name>
</gene>
<keyword evidence="2" id="KW-1185">Reference proteome</keyword>
<organism evidence="1 2">
    <name type="scientific">Alkalicoccus saliphilus</name>
    <dbReference type="NCBI Taxonomy" id="200989"/>
    <lineage>
        <taxon>Bacteria</taxon>
        <taxon>Bacillati</taxon>
        <taxon>Bacillota</taxon>
        <taxon>Bacilli</taxon>
        <taxon>Bacillales</taxon>
        <taxon>Bacillaceae</taxon>
        <taxon>Alkalicoccus</taxon>
    </lineage>
</organism>
<sequence>MFNRKKLTVKRKARRTRQWFEKVHVYPFPAEEGGEEYFLVDYIKARQVTGYAVISPGQEISKDALKAHQKLFLFYSLTSKIKEDGRMRAGINLDFFQAPLKLMGKEPAPALTEGYQTIETVLALQLKYRTAYENFQKHLAELESAKRPLTAADVQEAVETAAMLDVLQYEIIRTLSEKSALLDNWVEQMKTEKLWERLNKSQQVFYIQLLKNEELMKEESRRMTVVKNDNPDKMLQLNTDKMKTYKRKEQIEQEKALRQP</sequence>
<evidence type="ECO:0000313" key="1">
    <source>
        <dbReference type="EMBL" id="PTL37575.1"/>
    </source>
</evidence>
<evidence type="ECO:0000313" key="2">
    <source>
        <dbReference type="Proteomes" id="UP000240509"/>
    </source>
</evidence>
<dbReference type="AlphaFoldDB" id="A0A2T4U2J1"/>
<dbReference type="Proteomes" id="UP000240509">
    <property type="component" value="Unassembled WGS sequence"/>
</dbReference>
<name>A0A2T4U2J1_9BACI</name>
<accession>A0A2T4U2J1</accession>
<comment type="caution">
    <text evidence="1">The sequence shown here is derived from an EMBL/GenBank/DDBJ whole genome shotgun (WGS) entry which is preliminary data.</text>
</comment>
<dbReference type="EMBL" id="PZJJ01000043">
    <property type="protein sequence ID" value="PTL37575.1"/>
    <property type="molecule type" value="Genomic_DNA"/>
</dbReference>